<reference evidence="8" key="1">
    <citation type="submission" date="2014-07" db="EMBL/GenBank/DDBJ databases">
        <authorList>
            <person name="Hornung V.Bastian."/>
        </authorList>
    </citation>
    <scope>NUCLEOTIDE SEQUENCE</scope>
    <source>
        <strain evidence="8">PCE-S</strain>
    </source>
</reference>
<keyword evidence="5 6" id="KW-0472">Membrane</keyword>
<evidence type="ECO:0000256" key="1">
    <source>
        <dbReference type="ARBA" id="ARBA00004141"/>
    </source>
</evidence>
<evidence type="ECO:0000256" key="6">
    <source>
        <dbReference type="SAM" id="Phobius"/>
    </source>
</evidence>
<feature type="transmembrane region" description="Helical" evidence="6">
    <location>
        <begin position="68"/>
        <end position="87"/>
    </location>
</feature>
<dbReference type="Proteomes" id="UP000054623">
    <property type="component" value="Unassembled WGS sequence"/>
</dbReference>
<dbReference type="InterPro" id="IPR050638">
    <property type="entry name" value="AA-Vitamin_Transporters"/>
</dbReference>
<feature type="transmembrane region" description="Helical" evidence="6">
    <location>
        <begin position="7"/>
        <end position="29"/>
    </location>
</feature>
<evidence type="ECO:0000313" key="10">
    <source>
        <dbReference type="Proteomes" id="UP000054623"/>
    </source>
</evidence>
<dbReference type="RefSeq" id="WP_011459315.1">
    <property type="nucleotide sequence ID" value="NZ_JAYFNZ010000025.1"/>
</dbReference>
<dbReference type="OrthoDB" id="9810818at2"/>
<gene>
    <name evidence="9" type="ORF">AT727_14210</name>
    <name evidence="8" type="ORF">DPCES_0923</name>
</gene>
<evidence type="ECO:0000256" key="2">
    <source>
        <dbReference type="ARBA" id="ARBA00007362"/>
    </source>
</evidence>
<feature type="domain" description="EamA" evidence="7">
    <location>
        <begin position="150"/>
        <end position="283"/>
    </location>
</feature>
<feature type="transmembrane region" description="Helical" evidence="6">
    <location>
        <begin position="210"/>
        <end position="231"/>
    </location>
</feature>
<evidence type="ECO:0000313" key="9">
    <source>
        <dbReference type="EMBL" id="KTE89175.1"/>
    </source>
</evidence>
<evidence type="ECO:0000259" key="7">
    <source>
        <dbReference type="Pfam" id="PF00892"/>
    </source>
</evidence>
<feature type="transmembrane region" description="Helical" evidence="6">
    <location>
        <begin position="147"/>
        <end position="168"/>
    </location>
</feature>
<evidence type="ECO:0000256" key="3">
    <source>
        <dbReference type="ARBA" id="ARBA00022692"/>
    </source>
</evidence>
<feature type="transmembrane region" description="Helical" evidence="6">
    <location>
        <begin position="243"/>
        <end position="261"/>
    </location>
</feature>
<dbReference type="EMBL" id="LOCK01000094">
    <property type="protein sequence ID" value="KTE89175.1"/>
    <property type="molecule type" value="Genomic_DNA"/>
</dbReference>
<comment type="similarity">
    <text evidence="2">Belongs to the EamA transporter family.</text>
</comment>
<dbReference type="Pfam" id="PF00892">
    <property type="entry name" value="EamA"/>
    <property type="match status" value="2"/>
</dbReference>
<feature type="domain" description="EamA" evidence="7">
    <location>
        <begin position="7"/>
        <end position="137"/>
    </location>
</feature>
<dbReference type="InterPro" id="IPR037185">
    <property type="entry name" value="EmrE-like"/>
</dbReference>
<dbReference type="PANTHER" id="PTHR32322:SF2">
    <property type="entry name" value="EAMA DOMAIN-CONTAINING PROTEIN"/>
    <property type="match status" value="1"/>
</dbReference>
<dbReference type="SUPFAM" id="SSF103481">
    <property type="entry name" value="Multidrug resistance efflux transporter EmrE"/>
    <property type="match status" value="2"/>
</dbReference>
<protein>
    <submittedName>
        <fullName evidence="8">EamA-like transporter family protein</fullName>
    </submittedName>
</protein>
<feature type="transmembrane region" description="Helical" evidence="6">
    <location>
        <begin position="35"/>
        <end position="56"/>
    </location>
</feature>
<evidence type="ECO:0000256" key="4">
    <source>
        <dbReference type="ARBA" id="ARBA00022989"/>
    </source>
</evidence>
<evidence type="ECO:0000313" key="8">
    <source>
        <dbReference type="EMBL" id="CDX00810.1"/>
    </source>
</evidence>
<name>A0A098AXH3_DESHA</name>
<feature type="transmembrane region" description="Helical" evidence="6">
    <location>
        <begin position="177"/>
        <end position="198"/>
    </location>
</feature>
<dbReference type="AlphaFoldDB" id="A0A098AXH3"/>
<organism evidence="8">
    <name type="scientific">Desulfitobacterium hafniense</name>
    <name type="common">Desulfitobacterium frappieri</name>
    <dbReference type="NCBI Taxonomy" id="49338"/>
    <lineage>
        <taxon>Bacteria</taxon>
        <taxon>Bacillati</taxon>
        <taxon>Bacillota</taxon>
        <taxon>Clostridia</taxon>
        <taxon>Eubacteriales</taxon>
        <taxon>Desulfitobacteriaceae</taxon>
        <taxon>Desulfitobacterium</taxon>
    </lineage>
</organism>
<dbReference type="PATRIC" id="fig|49338.4.peg.993"/>
<evidence type="ECO:0000256" key="5">
    <source>
        <dbReference type="ARBA" id="ARBA00023136"/>
    </source>
</evidence>
<proteinExistence type="inferred from homology"/>
<dbReference type="PANTHER" id="PTHR32322">
    <property type="entry name" value="INNER MEMBRANE TRANSPORTER"/>
    <property type="match status" value="1"/>
</dbReference>
<accession>A0A098AXH3</accession>
<feature type="transmembrane region" description="Helical" evidence="6">
    <location>
        <begin position="121"/>
        <end position="141"/>
    </location>
</feature>
<comment type="subcellular location">
    <subcellularLocation>
        <location evidence="1">Membrane</location>
        <topology evidence="1">Multi-pass membrane protein</topology>
    </subcellularLocation>
</comment>
<feature type="transmembrane region" description="Helical" evidence="6">
    <location>
        <begin position="93"/>
        <end position="114"/>
    </location>
</feature>
<keyword evidence="3 6" id="KW-0812">Transmembrane</keyword>
<reference evidence="9 10" key="2">
    <citation type="submission" date="2015-12" db="EMBL/GenBank/DDBJ databases">
        <title>Draft Genome Sequence of Desulfitobacterium hafniense Strain DH, a Sulfate-reducing Bacterium Isolated from Paddy Soils.</title>
        <authorList>
            <person name="Bao P."/>
            <person name="Zhang X."/>
            <person name="Li G."/>
        </authorList>
    </citation>
    <scope>NUCLEOTIDE SEQUENCE [LARGE SCALE GENOMIC DNA]</scope>
    <source>
        <strain evidence="9 10">DH</strain>
    </source>
</reference>
<sequence>MSDRNQGYLLIILSAVFYSTLGILGKYIYNTGIEMSLVIVLRLFATVILLGLFLLITRKEPLLTFSRVVLFQGIFFIATAITFFLAVKYLSAGLATVILFAHPALVAVLAVIFYHEEIGAAQIVGLILALLGLFFISGLYIESSTALSPLGLILSVLSAVAYGIYALLGQRVVKTDGIWTITFTISLMGLVISALIFPHNLPALLSITPYQLFLGFAMAFLGTILPVVLFLKGVQKIGSSVGTLISIIEIPFALILAYLLLGEVLTPMQVVGTLLILIATTMAVAVKNQKENNERN</sequence>
<keyword evidence="4 6" id="KW-1133">Transmembrane helix</keyword>
<feature type="transmembrane region" description="Helical" evidence="6">
    <location>
        <begin position="267"/>
        <end position="286"/>
    </location>
</feature>
<dbReference type="EMBL" id="LK996017">
    <property type="protein sequence ID" value="CDX00810.1"/>
    <property type="molecule type" value="Genomic_DNA"/>
</dbReference>
<dbReference type="GO" id="GO:0016020">
    <property type="term" value="C:membrane"/>
    <property type="evidence" value="ECO:0007669"/>
    <property type="project" value="UniProtKB-SubCell"/>
</dbReference>
<dbReference type="InterPro" id="IPR000620">
    <property type="entry name" value="EamA_dom"/>
</dbReference>